<feature type="transmembrane region" description="Helical" evidence="1">
    <location>
        <begin position="278"/>
        <end position="296"/>
    </location>
</feature>
<feature type="transmembrane region" description="Helical" evidence="1">
    <location>
        <begin position="435"/>
        <end position="456"/>
    </location>
</feature>
<name>A0A6J4VDJ4_9BACT</name>
<dbReference type="AlphaFoldDB" id="A0A6J4VDJ4"/>
<sequence length="467" mass="50501">MSRRIARDTTGTSERATALANPAIIAAEVIFWAVFLLFLGYRLINPDSYHPVWGGEKPMEFAHINAILRSAHFPPVDPWYADGYLNYYYYGAYLVAFMIKLTGIPSEIAFNLAQPTFAALLATAAFSVGAALARRASRSQVIVIGGGLLATVLMSLSGNLIVAARLLASFRTPAPPLDSFGYWFWDPTRVPAAKPIYSITEFPYFSATYADLHAHVIALPITVLIVALAYALVLDRRAVAIVATAPRRSLRASLPLISRFALLALALGTLFMTNAWDVPTFAAITAVGILMASRGFSHLWKRLAGTAAAVAGVVVVAYIVALPFIRSYVTIVSELATTRDQSLLLAVESHFGVFLLIVPFGLCALLYRRAGSASLVFDPVLWAALLITALLVRWYGVGRDPDIVRWADNATIAIVVGMILLAAWRGFAGHGEVGLPLAILRAGAIVVWTITVWTLTAERPVLALFLG</sequence>
<keyword evidence="1" id="KW-0472">Membrane</keyword>
<feature type="transmembrane region" description="Helical" evidence="1">
    <location>
        <begin position="20"/>
        <end position="41"/>
    </location>
</feature>
<dbReference type="Pfam" id="PF10060">
    <property type="entry name" value="DUF2298"/>
    <property type="match status" value="1"/>
</dbReference>
<feature type="transmembrane region" description="Helical" evidence="1">
    <location>
        <begin position="254"/>
        <end position="272"/>
    </location>
</feature>
<accession>A0A6J4VDJ4</accession>
<feature type="transmembrane region" description="Helical" evidence="1">
    <location>
        <begin position="116"/>
        <end position="134"/>
    </location>
</feature>
<protein>
    <submittedName>
        <fullName evidence="2">Uncharacterized protein</fullName>
    </submittedName>
</protein>
<dbReference type="PANTHER" id="PTHR10790">
    <property type="entry name" value="TPR-DOMAIN CONTAINING PROTEIN"/>
    <property type="match status" value="1"/>
</dbReference>
<keyword evidence="1" id="KW-0812">Transmembrane</keyword>
<keyword evidence="1" id="KW-1133">Transmembrane helix</keyword>
<feature type="non-terminal residue" evidence="2">
    <location>
        <position position="467"/>
    </location>
</feature>
<proteinExistence type="predicted"/>
<reference evidence="2" key="1">
    <citation type="submission" date="2020-02" db="EMBL/GenBank/DDBJ databases">
        <authorList>
            <person name="Meier V. D."/>
        </authorList>
    </citation>
    <scope>NUCLEOTIDE SEQUENCE</scope>
    <source>
        <strain evidence="2">AVDCRST_MAG87</strain>
    </source>
</reference>
<feature type="transmembrane region" description="Helical" evidence="1">
    <location>
        <begin position="141"/>
        <end position="168"/>
    </location>
</feature>
<feature type="transmembrane region" description="Helical" evidence="1">
    <location>
        <begin position="345"/>
        <end position="367"/>
    </location>
</feature>
<organism evidence="2">
    <name type="scientific">uncultured Thermomicrobiales bacterium</name>
    <dbReference type="NCBI Taxonomy" id="1645740"/>
    <lineage>
        <taxon>Bacteria</taxon>
        <taxon>Pseudomonadati</taxon>
        <taxon>Thermomicrobiota</taxon>
        <taxon>Thermomicrobia</taxon>
        <taxon>Thermomicrobiales</taxon>
        <taxon>environmental samples</taxon>
    </lineage>
</organism>
<feature type="transmembrane region" description="Helical" evidence="1">
    <location>
        <begin position="379"/>
        <end position="397"/>
    </location>
</feature>
<evidence type="ECO:0000256" key="1">
    <source>
        <dbReference type="SAM" id="Phobius"/>
    </source>
</evidence>
<feature type="transmembrane region" description="Helical" evidence="1">
    <location>
        <begin position="403"/>
        <end position="423"/>
    </location>
</feature>
<feature type="transmembrane region" description="Helical" evidence="1">
    <location>
        <begin position="303"/>
        <end position="325"/>
    </location>
</feature>
<evidence type="ECO:0000313" key="2">
    <source>
        <dbReference type="EMBL" id="CAA9573128.1"/>
    </source>
</evidence>
<dbReference type="PANTHER" id="PTHR10790:SF51">
    <property type="entry name" value="TETRATRICOPEPTIDE REPEAT PROTEIN"/>
    <property type="match status" value="1"/>
</dbReference>
<dbReference type="EMBL" id="CADCWJ010000570">
    <property type="protein sequence ID" value="CAA9573128.1"/>
    <property type="molecule type" value="Genomic_DNA"/>
</dbReference>
<gene>
    <name evidence="2" type="ORF">AVDCRST_MAG87-2621</name>
</gene>
<feature type="transmembrane region" description="Helical" evidence="1">
    <location>
        <begin position="212"/>
        <end position="233"/>
    </location>
</feature>
<dbReference type="InterPro" id="IPR018746">
    <property type="entry name" value="DUF2298"/>
</dbReference>